<gene>
    <name evidence="2" type="ORF">H8Z77_02025</name>
</gene>
<proteinExistence type="predicted"/>
<dbReference type="Pfam" id="PF05193">
    <property type="entry name" value="Peptidase_M16_C"/>
    <property type="match status" value="1"/>
</dbReference>
<feature type="domain" description="Peptidase M16 C-terminal" evidence="1">
    <location>
        <begin position="184"/>
        <end position="356"/>
    </location>
</feature>
<dbReference type="InterPro" id="IPR007863">
    <property type="entry name" value="Peptidase_M16_C"/>
</dbReference>
<dbReference type="SUPFAM" id="SSF63411">
    <property type="entry name" value="LuxS/MPP-like metallohydrolase"/>
    <property type="match status" value="2"/>
</dbReference>
<dbReference type="RefSeq" id="WP_186996019.1">
    <property type="nucleotide sequence ID" value="NZ_JACOQK010000001.1"/>
</dbReference>
<dbReference type="InterPro" id="IPR011249">
    <property type="entry name" value="Metalloenz_LuxS/M16"/>
</dbReference>
<dbReference type="Proteomes" id="UP000649151">
    <property type="component" value="Unassembled WGS sequence"/>
</dbReference>
<name>A0ABR7INX5_9CLOT</name>
<organism evidence="2 3">
    <name type="scientific">Clostridium facile</name>
    <dbReference type="NCBI Taxonomy" id="2763035"/>
    <lineage>
        <taxon>Bacteria</taxon>
        <taxon>Bacillati</taxon>
        <taxon>Bacillota</taxon>
        <taxon>Clostridia</taxon>
        <taxon>Eubacteriales</taxon>
        <taxon>Clostridiaceae</taxon>
        <taxon>Clostridium</taxon>
    </lineage>
</organism>
<dbReference type="Gene3D" id="3.30.830.10">
    <property type="entry name" value="Metalloenzyme, LuxS/M16 peptidase-like"/>
    <property type="match status" value="2"/>
</dbReference>
<evidence type="ECO:0000259" key="1">
    <source>
        <dbReference type="Pfam" id="PF05193"/>
    </source>
</evidence>
<evidence type="ECO:0000313" key="3">
    <source>
        <dbReference type="Proteomes" id="UP000649151"/>
    </source>
</evidence>
<evidence type="ECO:0000313" key="2">
    <source>
        <dbReference type="EMBL" id="MBC5786798.1"/>
    </source>
</evidence>
<dbReference type="EMBL" id="JACOQK010000001">
    <property type="protein sequence ID" value="MBC5786798.1"/>
    <property type="molecule type" value="Genomic_DNA"/>
</dbReference>
<sequence>MYPLKREQIANGVYFNSILDKRFKTNRISVNLFLPLDSTTATERAIIPFLLRKGNQSCPDMTQLNRKLMSLYGAYLEADVRKIGDNQVLNLSISCLDDTYGLEGEALTQQAATILCESLLKPNLEQGLFRQQDLAIEKQNLIDLINSEINEKRIYAIGRLTELMCNTEPYGNNKYGSVEQAETLTAEQVTNAYRQVISTADIQIIYAGCGNEQVAKQVFQQAFANVQRENTYSMKNSVVKQVDKLQEVTERFQVAQSKMVLGFRTGTEATDQQTNAMRLMCAIYGGTPFSKLFLNVREKMSLCYYCAARMDKIKGIMTVDCGIENQNIEKAKQEILHQLELMKQGDFTQEEIDHTRLSLMNGAKTVGDSLANLEVWYLMQICCGTEYTPQDEIAMLDHCTREDIIAAANQVQLDTVYVLTSKEDDHE</sequence>
<dbReference type="PANTHER" id="PTHR11851:SF186">
    <property type="entry name" value="INACTIVE METALLOPROTEASE YMFF-RELATED"/>
    <property type="match status" value="1"/>
</dbReference>
<keyword evidence="3" id="KW-1185">Reference proteome</keyword>
<comment type="caution">
    <text evidence="2">The sequence shown here is derived from an EMBL/GenBank/DDBJ whole genome shotgun (WGS) entry which is preliminary data.</text>
</comment>
<dbReference type="PANTHER" id="PTHR11851">
    <property type="entry name" value="METALLOPROTEASE"/>
    <property type="match status" value="1"/>
</dbReference>
<reference evidence="2 3" key="1">
    <citation type="submission" date="2020-08" db="EMBL/GenBank/DDBJ databases">
        <title>Genome public.</title>
        <authorList>
            <person name="Liu C."/>
            <person name="Sun Q."/>
        </authorList>
    </citation>
    <scope>NUCLEOTIDE SEQUENCE [LARGE SCALE GENOMIC DNA]</scope>
    <source>
        <strain evidence="2 3">NSJ-27</strain>
    </source>
</reference>
<dbReference type="NCBIfam" id="NF047422">
    <property type="entry name" value="YfmF_fam"/>
    <property type="match status" value="1"/>
</dbReference>
<dbReference type="InterPro" id="IPR050361">
    <property type="entry name" value="MPP/UQCRC_Complex"/>
</dbReference>
<accession>A0ABR7INX5</accession>
<protein>
    <submittedName>
        <fullName evidence="2">Insulinase family protein</fullName>
    </submittedName>
</protein>